<dbReference type="InterPro" id="IPR051429">
    <property type="entry name" value="Encapsulin_nc"/>
</dbReference>
<dbReference type="Gene3D" id="3.30.2400.30">
    <property type="match status" value="1"/>
</dbReference>
<comment type="caution">
    <text evidence="4">The sequence shown here is derived from an EMBL/GenBank/DDBJ whole genome shotgun (WGS) entry which is preliminary data.</text>
</comment>
<dbReference type="InterPro" id="IPR007544">
    <property type="entry name" value="ENCAP"/>
</dbReference>
<dbReference type="Proteomes" id="UP000233293">
    <property type="component" value="Unassembled WGS sequence"/>
</dbReference>
<proteinExistence type="inferred from homology"/>
<keyword evidence="5" id="KW-1185">Reference proteome</keyword>
<dbReference type="NCBIfam" id="NF041155">
    <property type="entry name" value="encap_f1"/>
    <property type="match status" value="1"/>
</dbReference>
<name>A0A2N3PM42_9PROT</name>
<protein>
    <submittedName>
        <fullName evidence="4">Bacteriocin</fullName>
    </submittedName>
</protein>
<sequence>MNNLYRELAPVSAPAWLEIEKEAQRTLKTMLAGRRIVDFVGPQGFAVSAVGTGRAVSIPPPHGAVEAHLRQVQPLVEIRVPFELPRSEIEAIDRGAADADLDSVIAAARRIAIAEDVAIFHGYPAANILGICQSKAGNGLPLGDDFKSYPTIIAGAINKLRDAGVDGPYAVALSERCYTGLTETTTGGYPVLDHIRRIVEGPLVWAPGLTGVVVVSLRGGDFQLVVGRDFSIGYLDHDAKKIGLYIEESFTFRLLSPQAAVPLAHEGKNAA</sequence>
<evidence type="ECO:0000256" key="3">
    <source>
        <dbReference type="ARBA" id="ARBA00033787"/>
    </source>
</evidence>
<dbReference type="PANTHER" id="PTHR37165:SF1">
    <property type="entry name" value="TYPE 1 ENCAPSULIN SHELL PROTEIN"/>
    <property type="match status" value="1"/>
</dbReference>
<dbReference type="RefSeq" id="WP_101253690.1">
    <property type="nucleotide sequence ID" value="NZ_PIUM01000057.1"/>
</dbReference>
<keyword evidence="3" id="KW-1284">Encapsulin nanocompartment</keyword>
<accession>A0A2N3PM42</accession>
<dbReference type="Gene3D" id="3.30.2320.10">
    <property type="entry name" value="hypothetical protein PF0899 domain"/>
    <property type="match status" value="1"/>
</dbReference>
<evidence type="ECO:0000256" key="2">
    <source>
        <dbReference type="ARBA" id="ARBA00033743"/>
    </source>
</evidence>
<dbReference type="PIRSF" id="PIRSF019254">
    <property type="entry name" value="CFP29"/>
    <property type="match status" value="1"/>
</dbReference>
<evidence type="ECO:0000256" key="1">
    <source>
        <dbReference type="ARBA" id="ARBA00033738"/>
    </source>
</evidence>
<dbReference type="AlphaFoldDB" id="A0A2N3PM42"/>
<evidence type="ECO:0000313" key="4">
    <source>
        <dbReference type="EMBL" id="PKU21465.1"/>
    </source>
</evidence>
<dbReference type="PANTHER" id="PTHR37165">
    <property type="entry name" value="PEPTIDASE U56 FAMILY"/>
    <property type="match status" value="1"/>
</dbReference>
<comment type="subcellular location">
    <subcellularLocation>
        <location evidence="1">Encapsulin nanocompartment</location>
    </subcellularLocation>
</comment>
<dbReference type="Pfam" id="PF04454">
    <property type="entry name" value="Linocin_M18"/>
    <property type="match status" value="1"/>
</dbReference>
<comment type="similarity">
    <text evidence="2">Belongs to the encapsulin family. Family 1 subfamily.</text>
</comment>
<reference evidence="5" key="1">
    <citation type="submission" date="2017-12" db="EMBL/GenBank/DDBJ databases">
        <title>Draft genome sequence of Telmatospirillum siberiense 26-4b1T, an acidotolerant peatland alphaproteobacterium potentially involved in sulfur cycling.</title>
        <authorList>
            <person name="Hausmann B."/>
            <person name="Pjevac P."/>
            <person name="Schreck K."/>
            <person name="Herbold C.W."/>
            <person name="Daims H."/>
            <person name="Wagner M."/>
            <person name="Pester M."/>
            <person name="Loy A."/>
        </authorList>
    </citation>
    <scope>NUCLEOTIDE SEQUENCE [LARGE SCALE GENOMIC DNA]</scope>
    <source>
        <strain evidence="5">26-4b1</strain>
    </source>
</reference>
<dbReference type="EMBL" id="PIUM01000057">
    <property type="protein sequence ID" value="PKU21465.1"/>
    <property type="molecule type" value="Genomic_DNA"/>
</dbReference>
<evidence type="ECO:0000313" key="5">
    <source>
        <dbReference type="Proteomes" id="UP000233293"/>
    </source>
</evidence>
<dbReference type="GO" id="GO:0140737">
    <property type="term" value="C:encapsulin nanocompartment"/>
    <property type="evidence" value="ECO:0007669"/>
    <property type="project" value="UniProtKB-SubCell"/>
</dbReference>
<dbReference type="OrthoDB" id="2922at2"/>
<organism evidence="4 5">
    <name type="scientific">Telmatospirillum siberiense</name>
    <dbReference type="NCBI Taxonomy" id="382514"/>
    <lineage>
        <taxon>Bacteria</taxon>
        <taxon>Pseudomonadati</taxon>
        <taxon>Pseudomonadota</taxon>
        <taxon>Alphaproteobacteria</taxon>
        <taxon>Rhodospirillales</taxon>
        <taxon>Rhodospirillaceae</taxon>
        <taxon>Telmatospirillum</taxon>
    </lineage>
</organism>
<gene>
    <name evidence="4" type="ORF">CWS72_26580</name>
</gene>